<protein>
    <submittedName>
        <fullName evidence="1">Uncharacterized protein</fullName>
    </submittedName>
</protein>
<gene>
    <name evidence="1" type="ORF">S01H1_35282</name>
</gene>
<proteinExistence type="predicted"/>
<comment type="caution">
    <text evidence="1">The sequence shown here is derived from an EMBL/GenBank/DDBJ whole genome shotgun (WGS) entry which is preliminary data.</text>
</comment>
<sequence>IPKHKLIIGHHHRQQHLNIFLKGELILFKADGTRKTIKAPMVFTGEPGRKVAFALEESMWMNVYATDETDLDTLEQLFIDSDAPWPEGKELLKKLMKGDAPCLGQPL</sequence>
<accession>X0UXM3</accession>
<name>X0UXM3_9ZZZZ</name>
<feature type="non-terminal residue" evidence="1">
    <location>
        <position position="1"/>
    </location>
</feature>
<evidence type="ECO:0000313" key="1">
    <source>
        <dbReference type="EMBL" id="GAG10495.1"/>
    </source>
</evidence>
<dbReference type="EMBL" id="BARS01022038">
    <property type="protein sequence ID" value="GAG10495.1"/>
    <property type="molecule type" value="Genomic_DNA"/>
</dbReference>
<reference evidence="1" key="1">
    <citation type="journal article" date="2014" name="Front. Microbiol.">
        <title>High frequency of phylogenetically diverse reductive dehalogenase-homologous genes in deep subseafloor sedimentary metagenomes.</title>
        <authorList>
            <person name="Kawai M."/>
            <person name="Futagami T."/>
            <person name="Toyoda A."/>
            <person name="Takaki Y."/>
            <person name="Nishi S."/>
            <person name="Hori S."/>
            <person name="Arai W."/>
            <person name="Tsubouchi T."/>
            <person name="Morono Y."/>
            <person name="Uchiyama I."/>
            <person name="Ito T."/>
            <person name="Fujiyama A."/>
            <person name="Inagaki F."/>
            <person name="Takami H."/>
        </authorList>
    </citation>
    <scope>NUCLEOTIDE SEQUENCE</scope>
    <source>
        <strain evidence="1">Expedition CK06-06</strain>
    </source>
</reference>
<organism evidence="1">
    <name type="scientific">marine sediment metagenome</name>
    <dbReference type="NCBI Taxonomy" id="412755"/>
    <lineage>
        <taxon>unclassified sequences</taxon>
        <taxon>metagenomes</taxon>
        <taxon>ecological metagenomes</taxon>
    </lineage>
</organism>
<dbReference type="AlphaFoldDB" id="X0UXM3"/>